<evidence type="ECO:0000256" key="1">
    <source>
        <dbReference type="SAM" id="MobiDB-lite"/>
    </source>
</evidence>
<comment type="caution">
    <text evidence="2">The sequence shown here is derived from an EMBL/GenBank/DDBJ whole genome shotgun (WGS) entry which is preliminary data.</text>
</comment>
<evidence type="ECO:0000313" key="2">
    <source>
        <dbReference type="EMBL" id="GFT40758.1"/>
    </source>
</evidence>
<dbReference type="Proteomes" id="UP000887013">
    <property type="component" value="Unassembled WGS sequence"/>
</dbReference>
<reference evidence="2" key="1">
    <citation type="submission" date="2020-08" db="EMBL/GenBank/DDBJ databases">
        <title>Multicomponent nature underlies the extraordinary mechanical properties of spider dragline silk.</title>
        <authorList>
            <person name="Kono N."/>
            <person name="Nakamura H."/>
            <person name="Mori M."/>
            <person name="Yoshida Y."/>
            <person name="Ohtoshi R."/>
            <person name="Malay A.D."/>
            <person name="Moran D.A.P."/>
            <person name="Tomita M."/>
            <person name="Numata K."/>
            <person name="Arakawa K."/>
        </authorList>
    </citation>
    <scope>NUCLEOTIDE SEQUENCE</scope>
</reference>
<proteinExistence type="predicted"/>
<name>A0A8X6P0F1_NEPPI</name>
<gene>
    <name evidence="2" type="ORF">NPIL_136751</name>
</gene>
<evidence type="ECO:0000313" key="3">
    <source>
        <dbReference type="Proteomes" id="UP000887013"/>
    </source>
</evidence>
<feature type="region of interest" description="Disordered" evidence="1">
    <location>
        <begin position="74"/>
        <end position="99"/>
    </location>
</feature>
<organism evidence="2 3">
    <name type="scientific">Nephila pilipes</name>
    <name type="common">Giant wood spider</name>
    <name type="synonym">Nephila maculata</name>
    <dbReference type="NCBI Taxonomy" id="299642"/>
    <lineage>
        <taxon>Eukaryota</taxon>
        <taxon>Metazoa</taxon>
        <taxon>Ecdysozoa</taxon>
        <taxon>Arthropoda</taxon>
        <taxon>Chelicerata</taxon>
        <taxon>Arachnida</taxon>
        <taxon>Araneae</taxon>
        <taxon>Araneomorphae</taxon>
        <taxon>Entelegynae</taxon>
        <taxon>Araneoidea</taxon>
        <taxon>Nephilidae</taxon>
        <taxon>Nephila</taxon>
    </lineage>
</organism>
<sequence>MPTLFILSPSRRLGWCTGLCIVNASNEKSVSGKFVSDLETRHANSSWFTRTQQLYSMVPSHQAASFFRRQGPQITCPSPPSSPPAIITSHDDKISSSTSSNLLKTSLLLLSTKSR</sequence>
<accession>A0A8X6P0F1</accession>
<protein>
    <submittedName>
        <fullName evidence="2">Uncharacterized protein</fullName>
    </submittedName>
</protein>
<dbReference type="EMBL" id="BMAW01014837">
    <property type="protein sequence ID" value="GFT40758.1"/>
    <property type="molecule type" value="Genomic_DNA"/>
</dbReference>
<keyword evidence="3" id="KW-1185">Reference proteome</keyword>
<dbReference type="AlphaFoldDB" id="A0A8X6P0F1"/>